<dbReference type="SUPFAM" id="SSF53474">
    <property type="entry name" value="alpha/beta-Hydrolases"/>
    <property type="match status" value="1"/>
</dbReference>
<dbReference type="RefSeq" id="WP_374729631.1">
    <property type="nucleotide sequence ID" value="NZ_FCON02000129.1"/>
</dbReference>
<evidence type="ECO:0000313" key="9">
    <source>
        <dbReference type="EMBL" id="SAL82939.1"/>
    </source>
</evidence>
<dbReference type="PANTHER" id="PTHR33938">
    <property type="entry name" value="FERULOYL ESTERASE B-RELATED"/>
    <property type="match status" value="1"/>
</dbReference>
<gene>
    <name evidence="9" type="ORF">AWB68_06714</name>
</gene>
<dbReference type="EMBL" id="FCON02000129">
    <property type="protein sequence ID" value="SAL82939.1"/>
    <property type="molecule type" value="Genomic_DNA"/>
</dbReference>
<evidence type="ECO:0000256" key="1">
    <source>
        <dbReference type="ARBA" id="ARBA00006249"/>
    </source>
</evidence>
<keyword evidence="7" id="KW-1015">Disulfide bond</keyword>
<evidence type="ECO:0000256" key="6">
    <source>
        <dbReference type="ARBA" id="ARBA00022837"/>
    </source>
</evidence>
<evidence type="ECO:0000256" key="8">
    <source>
        <dbReference type="SAM" id="SignalP"/>
    </source>
</evidence>
<evidence type="ECO:0000256" key="4">
    <source>
        <dbReference type="ARBA" id="ARBA00022729"/>
    </source>
</evidence>
<keyword evidence="2" id="KW-0719">Serine esterase</keyword>
<proteinExistence type="inferred from homology"/>
<evidence type="ECO:0000256" key="3">
    <source>
        <dbReference type="ARBA" id="ARBA00022723"/>
    </source>
</evidence>
<reference evidence="9" key="1">
    <citation type="submission" date="2016-01" db="EMBL/GenBank/DDBJ databases">
        <authorList>
            <person name="Peeters C."/>
        </authorList>
    </citation>
    <scope>NUCLEOTIDE SEQUENCE [LARGE SCALE GENOMIC DNA]</scope>
    <source>
        <strain evidence="9">LMG 22940</strain>
    </source>
</reference>
<evidence type="ECO:0000256" key="2">
    <source>
        <dbReference type="ARBA" id="ARBA00022487"/>
    </source>
</evidence>
<evidence type="ECO:0000256" key="5">
    <source>
        <dbReference type="ARBA" id="ARBA00022801"/>
    </source>
</evidence>
<dbReference type="Gene3D" id="3.40.50.1820">
    <property type="entry name" value="alpha/beta hydrolase"/>
    <property type="match status" value="1"/>
</dbReference>
<dbReference type="Pfam" id="PF07519">
    <property type="entry name" value="Tannase"/>
    <property type="match status" value="1"/>
</dbReference>
<keyword evidence="4 8" id="KW-0732">Signal</keyword>
<keyword evidence="5" id="KW-0378">Hydrolase</keyword>
<feature type="chain" id="PRO_5011115110" evidence="8">
    <location>
        <begin position="36"/>
        <end position="555"/>
    </location>
</feature>
<dbReference type="InterPro" id="IPR011118">
    <property type="entry name" value="Tannase/feruloyl_esterase"/>
</dbReference>
<dbReference type="GO" id="GO:0046872">
    <property type="term" value="F:metal ion binding"/>
    <property type="evidence" value="ECO:0007669"/>
    <property type="project" value="UniProtKB-KW"/>
</dbReference>
<dbReference type="GO" id="GO:0052689">
    <property type="term" value="F:carboxylic ester hydrolase activity"/>
    <property type="evidence" value="ECO:0007669"/>
    <property type="project" value="UniProtKB-KW"/>
</dbReference>
<dbReference type="Proteomes" id="UP000054770">
    <property type="component" value="Unassembled WGS sequence"/>
</dbReference>
<comment type="caution">
    <text evidence="9">The sequence shown here is derived from an EMBL/GenBank/DDBJ whole genome shotgun (WGS) entry which is preliminary data.</text>
</comment>
<keyword evidence="6" id="KW-0106">Calcium</keyword>
<keyword evidence="3" id="KW-0479">Metal-binding</keyword>
<keyword evidence="10" id="KW-1185">Reference proteome</keyword>
<evidence type="ECO:0000313" key="10">
    <source>
        <dbReference type="Proteomes" id="UP000054770"/>
    </source>
</evidence>
<comment type="similarity">
    <text evidence="1">Belongs to the tannase family.</text>
</comment>
<sequence length="555" mass="59243">MTGIVESAARRRTRTILRAACASALAFAFSATAHAASYLAKHCAELEGATIPASVIGLPTRGAAIWTASVVKAAAPGNRNGEYCRIVGSIKAVEDNAPDIRFEVNLPSRWNGRALQMGGGGYSGVLVSGTEPMPFAPDSTPLAKGYATFGSDSGHVGNSGRADFADNDEAILNFGFGHLKKTHDVALALIQMGYGRGPEKTYFAGGSTGGREGFTVVQRYPADYDGVIANAPAINFSGVRLMGVKVGQASYGKPGGYVGLAQQRRVFETVVHECDKLDGAADGIVSNVEACRKLEPQIIADVRCANGQRPPLRDSCLSDAQLATLDTLRDGLNLPYMLAFGVDTYPGYNVYQGVDFSGVLGLGDSPTLVSPPSFAVNGYLFAQGDAFIKHFVTRDLSYNSIGFDLANPGRYRQRLFALSSQVGAMNTDLTAFIARGGKLIAMHGLADEVISPNQTIAFYRLLVDRYGQSGVDGFMRLYMVPGFQHGNGVFIPAWDELGALDQWVMHDIAPETLVGTDIALATNGRSRPMCRYPGYPRYFGKGNVNNASSFRCVYP</sequence>
<name>A0A158KQC8_9BURK</name>
<evidence type="ECO:0000256" key="7">
    <source>
        <dbReference type="ARBA" id="ARBA00023157"/>
    </source>
</evidence>
<feature type="signal peptide" evidence="8">
    <location>
        <begin position="1"/>
        <end position="35"/>
    </location>
</feature>
<dbReference type="AlphaFoldDB" id="A0A158KQC8"/>
<dbReference type="InterPro" id="IPR029058">
    <property type="entry name" value="AB_hydrolase_fold"/>
</dbReference>
<organism evidence="9 10">
    <name type="scientific">Caballeronia choica</name>
    <dbReference type="NCBI Taxonomy" id="326476"/>
    <lineage>
        <taxon>Bacteria</taxon>
        <taxon>Pseudomonadati</taxon>
        <taxon>Pseudomonadota</taxon>
        <taxon>Betaproteobacteria</taxon>
        <taxon>Burkholderiales</taxon>
        <taxon>Burkholderiaceae</taxon>
        <taxon>Caballeronia</taxon>
    </lineage>
</organism>
<accession>A0A158KQC8</accession>
<dbReference type="PANTHER" id="PTHR33938:SF15">
    <property type="entry name" value="FERULOYL ESTERASE B-RELATED"/>
    <property type="match status" value="1"/>
</dbReference>
<protein>
    <submittedName>
        <fullName evidence="9">Tannase and feruloyl esterase</fullName>
    </submittedName>
</protein>